<evidence type="ECO:0000256" key="2">
    <source>
        <dbReference type="ARBA" id="ARBA00009265"/>
    </source>
</evidence>
<dbReference type="SMART" id="SM00386">
    <property type="entry name" value="HAT"/>
    <property type="match status" value="6"/>
</dbReference>
<keyword evidence="6" id="KW-1185">Reference proteome</keyword>
<evidence type="ECO:0000313" key="6">
    <source>
        <dbReference type="Proteomes" id="UP000239649"/>
    </source>
</evidence>
<feature type="compositionally biased region" description="Basic residues" evidence="4">
    <location>
        <begin position="72"/>
        <end position="91"/>
    </location>
</feature>
<protein>
    <submittedName>
        <fullName evidence="5">NRDE2-like protein</fullName>
    </submittedName>
</protein>
<dbReference type="InterPro" id="IPR011990">
    <property type="entry name" value="TPR-like_helical_dom_sf"/>
</dbReference>
<organism evidence="5 6">
    <name type="scientific">Micractinium conductrix</name>
    <dbReference type="NCBI Taxonomy" id="554055"/>
    <lineage>
        <taxon>Eukaryota</taxon>
        <taxon>Viridiplantae</taxon>
        <taxon>Chlorophyta</taxon>
        <taxon>core chlorophytes</taxon>
        <taxon>Trebouxiophyceae</taxon>
        <taxon>Chlorellales</taxon>
        <taxon>Chlorellaceae</taxon>
        <taxon>Chlorella clade</taxon>
        <taxon>Micractinium</taxon>
    </lineage>
</organism>
<dbReference type="InterPro" id="IPR003107">
    <property type="entry name" value="HAT"/>
</dbReference>
<feature type="region of interest" description="Disordered" evidence="4">
    <location>
        <begin position="273"/>
        <end position="340"/>
    </location>
</feature>
<dbReference type="PANTHER" id="PTHR13471">
    <property type="entry name" value="TETRATRICOPEPTIDE-LIKE HELICAL"/>
    <property type="match status" value="1"/>
</dbReference>
<feature type="region of interest" description="Disordered" evidence="4">
    <location>
        <begin position="27"/>
        <end position="149"/>
    </location>
</feature>
<feature type="region of interest" description="Disordered" evidence="4">
    <location>
        <begin position="707"/>
        <end position="730"/>
    </location>
</feature>
<proteinExistence type="inferred from homology"/>
<dbReference type="GO" id="GO:0071013">
    <property type="term" value="C:catalytic step 2 spliceosome"/>
    <property type="evidence" value="ECO:0007669"/>
    <property type="project" value="TreeGrafter"/>
</dbReference>
<comment type="similarity">
    <text evidence="2">Belongs to the NRDE2 family.</text>
</comment>
<reference evidence="5 6" key="1">
    <citation type="journal article" date="2018" name="Plant J.">
        <title>Genome sequences of Chlorella sorokiniana UTEX 1602 and Micractinium conductrix SAG 241.80: implications to maltose excretion by a green alga.</title>
        <authorList>
            <person name="Arriola M.B."/>
            <person name="Velmurugan N."/>
            <person name="Zhang Y."/>
            <person name="Plunkett M.H."/>
            <person name="Hondzo H."/>
            <person name="Barney B.M."/>
        </authorList>
    </citation>
    <scope>NUCLEOTIDE SEQUENCE [LARGE SCALE GENOMIC DNA]</scope>
    <source>
        <strain evidence="5 6">SAG 241.80</strain>
    </source>
</reference>
<dbReference type="InterPro" id="IPR013633">
    <property type="entry name" value="NRDE-2"/>
</dbReference>
<feature type="compositionally biased region" description="Low complexity" evidence="4">
    <location>
        <begin position="707"/>
        <end position="721"/>
    </location>
</feature>
<name>A0A2P6VEU4_9CHLO</name>
<comment type="caution">
    <text evidence="5">The sequence shown here is derived from an EMBL/GenBank/DDBJ whole genome shotgun (WGS) entry which is preliminary data.</text>
</comment>
<feature type="compositionally biased region" description="Basic and acidic residues" evidence="4">
    <location>
        <begin position="92"/>
        <end position="128"/>
    </location>
</feature>
<dbReference type="GO" id="GO:0031048">
    <property type="term" value="P:regulatory ncRNA-mediated heterochromatin formation"/>
    <property type="evidence" value="ECO:0007669"/>
    <property type="project" value="TreeGrafter"/>
</dbReference>
<feature type="compositionally biased region" description="Low complexity" evidence="4">
    <location>
        <begin position="639"/>
        <end position="649"/>
    </location>
</feature>
<dbReference type="STRING" id="554055.A0A2P6VEU4"/>
<dbReference type="GO" id="GO:1902369">
    <property type="term" value="P:negative regulation of RNA catabolic process"/>
    <property type="evidence" value="ECO:0007669"/>
    <property type="project" value="TreeGrafter"/>
</dbReference>
<evidence type="ECO:0000256" key="4">
    <source>
        <dbReference type="SAM" id="MobiDB-lite"/>
    </source>
</evidence>
<dbReference type="Proteomes" id="UP000239649">
    <property type="component" value="Unassembled WGS sequence"/>
</dbReference>
<evidence type="ECO:0000256" key="3">
    <source>
        <dbReference type="ARBA" id="ARBA00023242"/>
    </source>
</evidence>
<feature type="compositionally biased region" description="Low complexity" evidence="4">
    <location>
        <begin position="39"/>
        <end position="56"/>
    </location>
</feature>
<comment type="subcellular location">
    <subcellularLocation>
        <location evidence="1">Nucleus</location>
    </subcellularLocation>
</comment>
<gene>
    <name evidence="5" type="ORF">C2E20_4224</name>
</gene>
<feature type="region of interest" description="Disordered" evidence="4">
    <location>
        <begin position="583"/>
        <end position="617"/>
    </location>
</feature>
<feature type="region of interest" description="Disordered" evidence="4">
    <location>
        <begin position="633"/>
        <end position="668"/>
    </location>
</feature>
<feature type="compositionally biased region" description="Basic and acidic residues" evidence="4">
    <location>
        <begin position="331"/>
        <end position="340"/>
    </location>
</feature>
<dbReference type="OrthoDB" id="515232at2759"/>
<dbReference type="PANTHER" id="PTHR13471:SF0">
    <property type="entry name" value="NUCLEAR EXOSOME REGULATOR NRDE2"/>
    <property type="match status" value="1"/>
</dbReference>
<evidence type="ECO:0000313" key="5">
    <source>
        <dbReference type="EMBL" id="PSC72589.1"/>
    </source>
</evidence>
<dbReference type="GO" id="GO:0006396">
    <property type="term" value="P:RNA processing"/>
    <property type="evidence" value="ECO:0007669"/>
    <property type="project" value="InterPro"/>
</dbReference>
<dbReference type="EMBL" id="LHPF02000010">
    <property type="protein sequence ID" value="PSC72589.1"/>
    <property type="molecule type" value="Genomic_DNA"/>
</dbReference>
<feature type="compositionally biased region" description="Acidic residues" evidence="4">
    <location>
        <begin position="650"/>
        <end position="668"/>
    </location>
</feature>
<feature type="compositionally biased region" description="Low complexity" evidence="4">
    <location>
        <begin position="273"/>
        <end position="283"/>
    </location>
</feature>
<dbReference type="Pfam" id="PF08424">
    <property type="entry name" value="NRDE-2"/>
    <property type="match status" value="1"/>
</dbReference>
<feature type="compositionally biased region" description="Low complexity" evidence="4">
    <location>
        <begin position="600"/>
        <end position="614"/>
    </location>
</feature>
<dbReference type="Gene3D" id="1.25.40.10">
    <property type="entry name" value="Tetratricopeptide repeat domain"/>
    <property type="match status" value="2"/>
</dbReference>
<accession>A0A2P6VEU4</accession>
<keyword evidence="3" id="KW-0539">Nucleus</keyword>
<sequence length="1338" mass="141408">MAEGGGSGGGGGGDWLRLSSFDAASFFAQQQRQQEENRAVQGQQLQAAADLLLPSSSDDDSSGSRGRDRSRGRSRSSSRGRSKPGKKRRRKEKESSRERGRRKEKEGKEKRRRQQREAEREQQVRAERATGAAQRAPQVKAWAPAKAGAAPAEPYYFDTRGDPANLAFGALYRMDVAAYRRHDPAGFAAALGARRRGPAAYGVRQLATEADGHVQRDRATRYFAPGSQRAERSVRLRRWRRILQQQQDDAGAGSADASAAVLLGWGRGGGAAAQRAPRAAQPRMALPSPSFLPLRLEDEGGAASAAGPRGSAAQQGRPPVLSAAEEMAEEAAERRRREGETNEELLLRRTREFNAAVRQSPHDIQLWLRFARFQDEALRLGPPRRGGERGAAEKKIAVLEKALSLHPGSDELLLALLQAAEAVCEEGEMERRWRGVLARHPGSPRLWRAYLHHRRTLFGRFSAPEVAAAHDEAFAGLRREHTRRAAQGAPPDVLSSLECEAAAVALEGLALRLAAGAGERALAGLLVLLEYNFFSPEGWPSDALEAMFEEFWRSGAPLVGTPGATAGWGAWLAGEPAAAAAAQAAGAGARRRREERDAEAQAQQAQQQTQQQEQSGWEELAPAIRARFGHGLRFDGEGNEAAAAEGPAEPSEEEEEAEAEEEQQEETDEQLLARLGMSLEAALGEAAEAQLTPPLLEAWLGTERARQAAQWQPQRAEAAAGGTEGDEEELERRTVGWDDVRRLLWRFKSEAARQHLLAGCLLLLGAPLPSALPSNSPAAAAAAAAGDELWLGAAATGCQPGSSAGGCRWAAELLAQGDWGWLVGAGGVPAPPRSLQQQPWYRGDATRLAALEQLLKALMRGPCRQDGGLAAALLAVAAEQEAAGGAAAAGRKPYEHARGLARQLLAEQRTNLVLWQAYTQLELAAGSTKAARRVYQTCFATASAPAGLAAAAAVAPLVLGAAQLELQAGGGGGGAGLPGPADAAPGCILPSQLAAATEAAVAAAARQLAWLGSGGAVPLPGGGASAAAAAEAALTQEEVVAAKRGFQNHLIALMQQQQQQQRGASAARGLSSGACALVAAAAAFELAAGQLRGDLSAGAKAAMALYDQALSALASPAQQVQQAQQARPADVHLEDLSWQRCAVAADAARHTLRCAPPAGVREALLRALRLFPGSAALMQLLLANEAAGHTFTQLRRELHGVLELHPSPQALLALVAVEVSSRSPGAVVAAALERAVTHPAGRHTPLLWRCYLRFEGYRGRHEAVRRVFLRAIGACPWSKGLWCDGLALLNGHVPPKELSEYLEVMKDKGITLRTDVFEVALAALEGGAGGGGSAEPAA</sequence>
<feature type="compositionally biased region" description="Low complexity" evidence="4">
    <location>
        <begin position="140"/>
        <end position="149"/>
    </location>
</feature>
<evidence type="ECO:0000256" key="1">
    <source>
        <dbReference type="ARBA" id="ARBA00004123"/>
    </source>
</evidence>
<feature type="compositionally biased region" description="Low complexity" evidence="4">
    <location>
        <begin position="301"/>
        <end position="317"/>
    </location>
</feature>